<sequence>MAAAQVRARIQTGQSVSFTPDNQATADIINKAGFKKLNTRNTLTSVRTPLIQMEKHLYTNCMLYLYIVASVVILDITIPI</sequence>
<dbReference type="EMBL" id="KV942210">
    <property type="protein sequence ID" value="PIO28036.1"/>
    <property type="molecule type" value="Genomic_DNA"/>
</dbReference>
<keyword evidence="1" id="KW-1133">Transmembrane helix</keyword>
<name>A0A2G9RJF1_AQUCT</name>
<keyword evidence="1" id="KW-0472">Membrane</keyword>
<reference evidence="2" key="1">
    <citation type="submission" date="2017-08" db="EMBL/GenBank/DDBJ databases">
        <title>Assembly of the North American Bullfrog Genome.</title>
        <authorList>
            <person name="Warren R.L."/>
            <person name="Vandervalk B.P."/>
            <person name="Kucuk E."/>
            <person name="Birol I."/>
            <person name="Helbing C."/>
            <person name="Pandoh P."/>
            <person name="Behsaz B."/>
            <person name="Mohamadi H."/>
            <person name="Chu J."/>
            <person name="Jackman S."/>
            <person name="Hammond S.A."/>
            <person name="Veldhoen N."/>
            <person name="Kirk H."/>
            <person name="Zhao Y."/>
            <person name="Coope R."/>
            <person name="Pleasance S."/>
            <person name="Moore R."/>
            <person name="Holt R."/>
        </authorList>
    </citation>
    <scope>NUCLEOTIDE SEQUENCE</scope>
    <source>
        <strain evidence="2">Bruno</strain>
        <tissue evidence="2">Liver</tissue>
    </source>
</reference>
<evidence type="ECO:0000313" key="2">
    <source>
        <dbReference type="EMBL" id="PIO28036.1"/>
    </source>
</evidence>
<dbReference type="AlphaFoldDB" id="A0A2G9RJF1"/>
<proteinExistence type="predicted"/>
<gene>
    <name evidence="2" type="ORF">AB205_0138600</name>
</gene>
<keyword evidence="1" id="KW-0812">Transmembrane</keyword>
<organism evidence="2">
    <name type="scientific">Aquarana catesbeiana</name>
    <name type="common">American bullfrog</name>
    <name type="synonym">Rana catesbeiana</name>
    <dbReference type="NCBI Taxonomy" id="8400"/>
    <lineage>
        <taxon>Eukaryota</taxon>
        <taxon>Metazoa</taxon>
        <taxon>Chordata</taxon>
        <taxon>Craniata</taxon>
        <taxon>Vertebrata</taxon>
        <taxon>Euteleostomi</taxon>
        <taxon>Amphibia</taxon>
        <taxon>Batrachia</taxon>
        <taxon>Anura</taxon>
        <taxon>Neobatrachia</taxon>
        <taxon>Ranoidea</taxon>
        <taxon>Ranidae</taxon>
        <taxon>Aquarana</taxon>
    </lineage>
</organism>
<protein>
    <submittedName>
        <fullName evidence="2">Uncharacterized protein</fullName>
    </submittedName>
</protein>
<accession>A0A2G9RJF1</accession>
<dbReference type="OrthoDB" id="420187at2759"/>
<evidence type="ECO:0000256" key="1">
    <source>
        <dbReference type="SAM" id="Phobius"/>
    </source>
</evidence>
<feature type="transmembrane region" description="Helical" evidence="1">
    <location>
        <begin position="57"/>
        <end position="78"/>
    </location>
</feature>